<evidence type="ECO:0000256" key="8">
    <source>
        <dbReference type="RuleBase" id="RU280814"/>
    </source>
</evidence>
<dbReference type="EMBL" id="AFYH01110799">
    <property type="status" value="NOT_ANNOTATED_CDS"/>
    <property type="molecule type" value="Genomic_DNA"/>
</dbReference>
<dbReference type="GO" id="GO:0061588">
    <property type="term" value="P:calcium activated phospholipid scrambling"/>
    <property type="evidence" value="ECO:0007669"/>
    <property type="project" value="TreeGrafter"/>
</dbReference>
<feature type="domain" description="Anoctamin dimerisation" evidence="10">
    <location>
        <begin position="2"/>
        <end position="224"/>
    </location>
</feature>
<dbReference type="EMBL" id="AFYH01110804">
    <property type="status" value="NOT_ANNOTATED_CDS"/>
    <property type="molecule type" value="Genomic_DNA"/>
</dbReference>
<reference evidence="12" key="1">
    <citation type="submission" date="2011-08" db="EMBL/GenBank/DDBJ databases">
        <title>The draft genome of Latimeria chalumnae.</title>
        <authorList>
            <person name="Di Palma F."/>
            <person name="Alfoldi J."/>
            <person name="Johnson J."/>
            <person name="Berlin A."/>
            <person name="Gnerre S."/>
            <person name="Jaffe D."/>
            <person name="MacCallum I."/>
            <person name="Young S."/>
            <person name="Walker B.J."/>
            <person name="Lander E."/>
            <person name="Lindblad-Toh K."/>
        </authorList>
    </citation>
    <scope>NUCLEOTIDE SEQUENCE [LARGE SCALE GENOMIC DNA]</scope>
    <source>
        <strain evidence="12">Wild caught</strain>
    </source>
</reference>
<name>H3ADU6_LATCH</name>
<gene>
    <name evidence="11" type="primary">ANO7</name>
</gene>
<dbReference type="InterPro" id="IPR049452">
    <property type="entry name" value="Anoctamin_TM"/>
</dbReference>
<protein>
    <recommendedName>
        <fullName evidence="8">Anoctamin</fullName>
    </recommendedName>
</protein>
<dbReference type="PANTHER" id="PTHR12308">
    <property type="entry name" value="ANOCTAMIN"/>
    <property type="match status" value="1"/>
</dbReference>
<accession>H3ADU6</accession>
<feature type="transmembrane region" description="Helical" evidence="8">
    <location>
        <begin position="395"/>
        <end position="417"/>
    </location>
</feature>
<dbReference type="EMBL" id="AFYH01110807">
    <property type="status" value="NOT_ANNOTATED_CDS"/>
    <property type="molecule type" value="Genomic_DNA"/>
</dbReference>
<evidence type="ECO:0000256" key="2">
    <source>
        <dbReference type="ARBA" id="ARBA00009671"/>
    </source>
</evidence>
<keyword evidence="5 8" id="KW-1133">Transmembrane helix</keyword>
<feature type="transmembrane region" description="Helical" evidence="8">
    <location>
        <begin position="606"/>
        <end position="632"/>
    </location>
</feature>
<reference evidence="11" key="2">
    <citation type="submission" date="2025-08" db="UniProtKB">
        <authorList>
            <consortium name="Ensembl"/>
        </authorList>
    </citation>
    <scope>IDENTIFICATION</scope>
</reference>
<dbReference type="GO" id="GO:0005886">
    <property type="term" value="C:plasma membrane"/>
    <property type="evidence" value="ECO:0007669"/>
    <property type="project" value="UniProtKB-SubCell"/>
</dbReference>
<feature type="transmembrane region" description="Helical" evidence="8">
    <location>
        <begin position="437"/>
        <end position="461"/>
    </location>
</feature>
<evidence type="ECO:0000259" key="10">
    <source>
        <dbReference type="Pfam" id="PF16178"/>
    </source>
</evidence>
<feature type="transmembrane region" description="Helical" evidence="8">
    <location>
        <begin position="235"/>
        <end position="268"/>
    </location>
</feature>
<evidence type="ECO:0000256" key="3">
    <source>
        <dbReference type="ARBA" id="ARBA00022475"/>
    </source>
</evidence>
<dbReference type="AlphaFoldDB" id="H3ADU6"/>
<dbReference type="InterPro" id="IPR007632">
    <property type="entry name" value="Anoctamin"/>
</dbReference>
<dbReference type="Pfam" id="PF04547">
    <property type="entry name" value="Anoctamin"/>
    <property type="match status" value="1"/>
</dbReference>
<evidence type="ECO:0000256" key="1">
    <source>
        <dbReference type="ARBA" id="ARBA00004651"/>
    </source>
</evidence>
<feature type="transmembrane region" description="Helical" evidence="8">
    <location>
        <begin position="735"/>
        <end position="754"/>
    </location>
</feature>
<evidence type="ECO:0000313" key="11">
    <source>
        <dbReference type="Ensembl" id="ENSLACP00000007817.1"/>
    </source>
</evidence>
<feature type="transmembrane region" description="Helical" evidence="8">
    <location>
        <begin position="482"/>
        <end position="504"/>
    </location>
</feature>
<evidence type="ECO:0000256" key="4">
    <source>
        <dbReference type="ARBA" id="ARBA00022692"/>
    </source>
</evidence>
<dbReference type="GO" id="GO:0046983">
    <property type="term" value="F:protein dimerization activity"/>
    <property type="evidence" value="ECO:0007669"/>
    <property type="project" value="InterPro"/>
</dbReference>
<keyword evidence="3" id="KW-1003">Cell membrane</keyword>
<dbReference type="EMBL" id="AFYH01110802">
    <property type="status" value="NOT_ANNOTATED_CDS"/>
    <property type="molecule type" value="Genomic_DNA"/>
</dbReference>
<dbReference type="InterPro" id="IPR032394">
    <property type="entry name" value="Anoct_dimer"/>
</dbReference>
<evidence type="ECO:0000256" key="6">
    <source>
        <dbReference type="ARBA" id="ARBA00023136"/>
    </source>
</evidence>
<sequence>LDFVLVWERNLNEKERSVAPAGNENLNLHERWRQKFLRKLEKAGIQIERHITEKDKKEIRFILLNAPWNVLCYYAEELGLPLPLLAIPNQSQNWSNELLKKLRIPNIMYENVPNQPLDYYTCQFKVTKLERFLGNDDQSTFFTNTQRHQILREILARTVYGRRKKAEVGIDRLVTENVFTAAFPLHDGPFTVPNEDIPPENLSLRQILYKYWARWGKWYKYQPLDHIRAYFGEKIALYFAWLGFYTGWLLPAAFVGTMVFAIGIYLMINDVPAKEICESGTKYMMCPKCSICDYWPLSHICTTFKAGLLFDNGGTVFFSIFMSLWAVTFLEYWKRTNAILAHRWDCFEFEEIEVRSRDHFYKEFERLISSKINGLVKCFTGKPPHLSLFGKRGLLLGYSLLPSIFVVLIFLVSIILYRIVIGFFMFKVGSPLIKESAFLIASLTGSVVNLILILILSRLYIMLAHVLTRWEMHRTQTMYDNAFISKVFIFQFVNFYSSPIYVAFFKGRFVGYPGHYYTLLGVRNEDCGAGGCLIQLAQEMLVIMVGKQIINNAQELLVPKTKPVYTIYSRKKTWCGVFPSHNPTSGQDWLFLMYCNLFSTYWSLSVLQFGFITIFVAACPLAPLFALLNNWIELRLDARKFLCVYRRAVVERAQGIGIWFEILDVITKFAVISNAFLIAFTSDFLPRVYYRYTHHKELHGYINFSLAYSPPDFIAQNHTMCRYKAYRDNDGSYSLTYWNLLAVRLSFIVVFEVGQFY</sequence>
<dbReference type="EMBL" id="AFYH01110801">
    <property type="status" value="NOT_ANNOTATED_CDS"/>
    <property type="molecule type" value="Genomic_DNA"/>
</dbReference>
<dbReference type="PANTHER" id="PTHR12308:SF22">
    <property type="entry name" value="ANOCTAMIN-7"/>
    <property type="match status" value="1"/>
</dbReference>
<dbReference type="Ensembl" id="ENSLACT00000007883.1">
    <property type="protein sequence ID" value="ENSLACP00000007817.1"/>
    <property type="gene ID" value="ENSLACG00000006924.1"/>
</dbReference>
<proteinExistence type="inferred from homology"/>
<comment type="similarity">
    <text evidence="2 8">Belongs to the anoctamin family.</text>
</comment>
<dbReference type="EMBL" id="AFYH01110800">
    <property type="status" value="NOT_ANNOTATED_CDS"/>
    <property type="molecule type" value="Genomic_DNA"/>
</dbReference>
<dbReference type="EMBL" id="AFYH01110808">
    <property type="status" value="NOT_ANNOTATED_CDS"/>
    <property type="molecule type" value="Genomic_DNA"/>
</dbReference>
<dbReference type="OMA" id="GLYCQDQ"/>
<feature type="domain" description="Anoctamin transmembrane" evidence="9">
    <location>
        <begin position="227"/>
        <end position="753"/>
    </location>
</feature>
<dbReference type="GO" id="GO:0005254">
    <property type="term" value="F:chloride channel activity"/>
    <property type="evidence" value="ECO:0007669"/>
    <property type="project" value="TreeGrafter"/>
</dbReference>
<feature type="transmembrane region" description="Helical" evidence="8">
    <location>
        <begin position="314"/>
        <end position="333"/>
    </location>
</feature>
<keyword evidence="6 8" id="KW-0472">Membrane</keyword>
<dbReference type="Bgee" id="ENSLACG00000006924">
    <property type="expression patterns" value="Expressed in pelvic fin and 1 other cell type or tissue"/>
</dbReference>
<organism evidence="11 12">
    <name type="scientific">Latimeria chalumnae</name>
    <name type="common">Coelacanth</name>
    <dbReference type="NCBI Taxonomy" id="7897"/>
    <lineage>
        <taxon>Eukaryota</taxon>
        <taxon>Metazoa</taxon>
        <taxon>Chordata</taxon>
        <taxon>Craniata</taxon>
        <taxon>Vertebrata</taxon>
        <taxon>Euteleostomi</taxon>
        <taxon>Coelacanthiformes</taxon>
        <taxon>Coelacanthidae</taxon>
        <taxon>Latimeria</taxon>
    </lineage>
</organism>
<dbReference type="EMBL" id="AFYH01110805">
    <property type="status" value="NOT_ANNOTATED_CDS"/>
    <property type="molecule type" value="Genomic_DNA"/>
</dbReference>
<dbReference type="eggNOG" id="KOG2514">
    <property type="taxonomic scope" value="Eukaryota"/>
</dbReference>
<evidence type="ECO:0000313" key="12">
    <source>
        <dbReference type="Proteomes" id="UP000008672"/>
    </source>
</evidence>
<dbReference type="HOGENOM" id="CLU_006685_0_1_1"/>
<evidence type="ECO:0000259" key="9">
    <source>
        <dbReference type="Pfam" id="PF04547"/>
    </source>
</evidence>
<evidence type="ECO:0000256" key="7">
    <source>
        <dbReference type="ARBA" id="ARBA00023180"/>
    </source>
</evidence>
<keyword evidence="4 8" id="KW-0812">Transmembrane</keyword>
<reference evidence="11" key="3">
    <citation type="submission" date="2025-09" db="UniProtKB">
        <authorList>
            <consortium name="Ensembl"/>
        </authorList>
    </citation>
    <scope>IDENTIFICATION</scope>
</reference>
<dbReference type="EMBL" id="AFYH01110803">
    <property type="status" value="NOT_ANNOTATED_CDS"/>
    <property type="molecule type" value="Genomic_DNA"/>
</dbReference>
<dbReference type="GeneTree" id="ENSGT00940000158551"/>
<evidence type="ECO:0000256" key="5">
    <source>
        <dbReference type="ARBA" id="ARBA00022989"/>
    </source>
</evidence>
<dbReference type="Pfam" id="PF16178">
    <property type="entry name" value="Anoct_dimer"/>
    <property type="match status" value="1"/>
</dbReference>
<dbReference type="EMBL" id="AFYH01110806">
    <property type="status" value="NOT_ANNOTATED_CDS"/>
    <property type="molecule type" value="Genomic_DNA"/>
</dbReference>
<comment type="caution">
    <text evidence="8">Lacks conserved residue(s) required for the propagation of feature annotation.</text>
</comment>
<dbReference type="InParanoid" id="H3ADU6"/>
<comment type="subcellular location">
    <subcellularLocation>
        <location evidence="1">Cell membrane</location>
        <topology evidence="1">Multi-pass membrane protein</topology>
    </subcellularLocation>
    <subcellularLocation>
        <location evidence="8">Membrane</location>
        <topology evidence="8">Multi-pass membrane protein</topology>
    </subcellularLocation>
</comment>
<keyword evidence="12" id="KW-1185">Reference proteome</keyword>
<dbReference type="Proteomes" id="UP000008672">
    <property type="component" value="Unassembled WGS sequence"/>
</dbReference>
<keyword evidence="7" id="KW-0325">Glycoprotein</keyword>